<dbReference type="InterPro" id="IPR008965">
    <property type="entry name" value="CBM2/CBM3_carb-bd_dom_sf"/>
</dbReference>
<protein>
    <recommendedName>
        <fullName evidence="1">Bacterial repeat domain-containing protein</fullName>
    </recommendedName>
</protein>
<sequence length="219" mass="24677">MTINKTGEGTVSKETQTVQYGDDLEITAMPENGFIFQGWSGDYSYTNSTIILKNIIADQSMTANFVQNTFTKLTLPSEIKIIPGSTINVPVYLEYNSSDNEIRGIDIILLEKNDFLELIDVNLSDGILSAYEKNVNTDLKDIAVYISNSQKITGSGKLMDVIFKVNNKISEPILTSTLEFAEAFFNEDKIPYNHCKLVVNKIFSNRHCICDRRRSSAYR</sequence>
<proteinExistence type="predicted"/>
<dbReference type="AlphaFoldDB" id="A0A1V1NTI3"/>
<name>A0A1V1NTI3_9BACT</name>
<feature type="domain" description="Bacterial repeat" evidence="1">
    <location>
        <begin position="2"/>
        <end position="68"/>
    </location>
</feature>
<dbReference type="Gene3D" id="2.60.40.680">
    <property type="match status" value="1"/>
</dbReference>
<dbReference type="GO" id="GO:0030246">
    <property type="term" value="F:carbohydrate binding"/>
    <property type="evidence" value="ECO:0007669"/>
    <property type="project" value="InterPro"/>
</dbReference>
<evidence type="ECO:0000313" key="2">
    <source>
        <dbReference type="EMBL" id="ETR65900.1"/>
    </source>
</evidence>
<organism evidence="2 3">
    <name type="scientific">Candidatus Magnetoglobus multicellularis str. Araruama</name>
    <dbReference type="NCBI Taxonomy" id="890399"/>
    <lineage>
        <taxon>Bacteria</taxon>
        <taxon>Pseudomonadati</taxon>
        <taxon>Thermodesulfobacteriota</taxon>
        <taxon>Desulfobacteria</taxon>
        <taxon>Desulfobacterales</taxon>
        <taxon>Desulfobacteraceae</taxon>
        <taxon>Candidatus Magnetoglobus</taxon>
    </lineage>
</organism>
<reference evidence="3" key="1">
    <citation type="submission" date="2012-11" db="EMBL/GenBank/DDBJ databases">
        <authorList>
            <person name="Lucero-Rivera Y.E."/>
            <person name="Tovar-Ramirez D."/>
        </authorList>
    </citation>
    <scope>NUCLEOTIDE SEQUENCE [LARGE SCALE GENOMIC DNA]</scope>
    <source>
        <strain evidence="3">Araruama</strain>
    </source>
</reference>
<dbReference type="EMBL" id="ATBP01002401">
    <property type="protein sequence ID" value="ETR65900.1"/>
    <property type="molecule type" value="Genomic_DNA"/>
</dbReference>
<dbReference type="SUPFAM" id="SSF49384">
    <property type="entry name" value="Carbohydrate-binding domain"/>
    <property type="match status" value="1"/>
</dbReference>
<accession>A0A1V1NTI3</accession>
<gene>
    <name evidence="2" type="ORF">OMM_05876</name>
</gene>
<dbReference type="Proteomes" id="UP000189670">
    <property type="component" value="Unassembled WGS sequence"/>
</dbReference>
<dbReference type="InterPro" id="IPR044060">
    <property type="entry name" value="Bacterial_rp_domain"/>
</dbReference>
<dbReference type="Pfam" id="PF18998">
    <property type="entry name" value="Flg_new_2"/>
    <property type="match status" value="1"/>
</dbReference>
<evidence type="ECO:0000313" key="3">
    <source>
        <dbReference type="Proteomes" id="UP000189670"/>
    </source>
</evidence>
<evidence type="ECO:0000259" key="1">
    <source>
        <dbReference type="Pfam" id="PF18998"/>
    </source>
</evidence>
<comment type="caution">
    <text evidence="2">The sequence shown here is derived from an EMBL/GenBank/DDBJ whole genome shotgun (WGS) entry which is preliminary data.</text>
</comment>